<comment type="function">
    <text evidence="7">Essential cell division protein. May link together the upstream cell division proteins, which are predominantly cytoplasmic, with the downstream cell division proteins, which are predominantly periplasmic.</text>
</comment>
<keyword evidence="4 7" id="KW-1133">Transmembrane helix</keyword>
<name>A0ABM5UTH0_9COXI</name>
<dbReference type="RefSeq" id="WP_048874885.1">
    <property type="nucleotide sequence ID" value="NZ_CP011126.1"/>
</dbReference>
<dbReference type="Pfam" id="PF04977">
    <property type="entry name" value="DivIC"/>
    <property type="match status" value="1"/>
</dbReference>
<dbReference type="GO" id="GO:0051301">
    <property type="term" value="P:cell division"/>
    <property type="evidence" value="ECO:0007669"/>
    <property type="project" value="UniProtKB-KW"/>
</dbReference>
<keyword evidence="1 7" id="KW-1003">Cell membrane</keyword>
<dbReference type="HAMAP" id="MF_00599">
    <property type="entry name" value="FtsB"/>
    <property type="match status" value="1"/>
</dbReference>
<sequence length="90" mass="10313">MRAIVLILVAFFFLLQYELWFAAGGILSAYRLHENLNYQMAANKKLAERNAVLMADIFDLKHGNQAIEEHARNDLGMIKKGEVFYQIANP</sequence>
<dbReference type="NCBIfam" id="NF002058">
    <property type="entry name" value="PRK00888.1"/>
    <property type="match status" value="1"/>
</dbReference>
<evidence type="ECO:0000256" key="4">
    <source>
        <dbReference type="ARBA" id="ARBA00022989"/>
    </source>
</evidence>
<accession>A0ABM5UTH0</accession>
<dbReference type="PANTHER" id="PTHR37485">
    <property type="entry name" value="CELL DIVISION PROTEIN FTSB"/>
    <property type="match status" value="1"/>
</dbReference>
<evidence type="ECO:0000313" key="9">
    <source>
        <dbReference type="Proteomes" id="UP000063965"/>
    </source>
</evidence>
<evidence type="ECO:0000313" key="8">
    <source>
        <dbReference type="EMBL" id="AKQ33253.1"/>
    </source>
</evidence>
<reference evidence="8 9" key="1">
    <citation type="journal article" date="2015" name="Genome Biol. Evol.">
        <title>Distinctive Genome Reduction Rates Revealed by Genomic Analyses of Two Coxiella-Like Endosymbionts in Ticks.</title>
        <authorList>
            <person name="Gottlieb Y."/>
            <person name="Lalzar I."/>
            <person name="Klasson L."/>
        </authorList>
    </citation>
    <scope>NUCLEOTIDE SEQUENCE [LARGE SCALE GENOMIC DNA]</scope>
    <source>
        <strain evidence="8 9">CRt</strain>
    </source>
</reference>
<keyword evidence="6 7" id="KW-0131">Cell cycle</keyword>
<evidence type="ECO:0000256" key="3">
    <source>
        <dbReference type="ARBA" id="ARBA00022692"/>
    </source>
</evidence>
<dbReference type="Proteomes" id="UP000063965">
    <property type="component" value="Chromosome"/>
</dbReference>
<keyword evidence="3 7" id="KW-0812">Transmembrane</keyword>
<organism evidence="8 9">
    <name type="scientific">Candidatus Coxiella mudrowiae</name>
    <dbReference type="NCBI Taxonomy" id="2054173"/>
    <lineage>
        <taxon>Bacteria</taxon>
        <taxon>Pseudomonadati</taxon>
        <taxon>Pseudomonadota</taxon>
        <taxon>Gammaproteobacteria</taxon>
        <taxon>Legionellales</taxon>
        <taxon>Coxiellaceae</taxon>
        <taxon>Coxiella</taxon>
    </lineage>
</organism>
<dbReference type="InterPro" id="IPR007060">
    <property type="entry name" value="FtsL/DivIC"/>
</dbReference>
<evidence type="ECO:0000256" key="2">
    <source>
        <dbReference type="ARBA" id="ARBA00022618"/>
    </source>
</evidence>
<keyword evidence="7" id="KW-0997">Cell inner membrane</keyword>
<dbReference type="PANTHER" id="PTHR37485:SF1">
    <property type="entry name" value="CELL DIVISION PROTEIN FTSB"/>
    <property type="match status" value="1"/>
</dbReference>
<evidence type="ECO:0000256" key="1">
    <source>
        <dbReference type="ARBA" id="ARBA00022475"/>
    </source>
</evidence>
<keyword evidence="2 7" id="KW-0132">Cell division</keyword>
<proteinExistence type="inferred from homology"/>
<comment type="subcellular location">
    <subcellularLocation>
        <location evidence="7">Cell inner membrane</location>
        <topology evidence="7">Single-pass type II membrane protein</topology>
    </subcellularLocation>
    <text evidence="7">Localizes to the division septum.</text>
</comment>
<protein>
    <recommendedName>
        <fullName evidence="7">Cell division protein FtsB</fullName>
    </recommendedName>
</protein>
<dbReference type="InterPro" id="IPR023081">
    <property type="entry name" value="Cell_div_FtsB"/>
</dbReference>
<feature type="topological domain" description="Periplasmic" evidence="7">
    <location>
        <begin position="22"/>
        <end position="90"/>
    </location>
</feature>
<evidence type="ECO:0000256" key="7">
    <source>
        <dbReference type="HAMAP-Rule" id="MF_00599"/>
    </source>
</evidence>
<evidence type="ECO:0000256" key="6">
    <source>
        <dbReference type="ARBA" id="ARBA00023306"/>
    </source>
</evidence>
<feature type="topological domain" description="Cytoplasmic" evidence="7">
    <location>
        <begin position="1"/>
        <end position="3"/>
    </location>
</feature>
<gene>
    <name evidence="7 8" type="primary">ftsB</name>
    <name evidence="8" type="ORF">CleRT_02240</name>
</gene>
<comment type="subunit">
    <text evidence="7">Part of a complex composed of FtsB, FtsL and FtsQ.</text>
</comment>
<comment type="similarity">
    <text evidence="7">Belongs to the FtsB family.</text>
</comment>
<evidence type="ECO:0000256" key="5">
    <source>
        <dbReference type="ARBA" id="ARBA00023136"/>
    </source>
</evidence>
<keyword evidence="5 7" id="KW-0472">Membrane</keyword>
<keyword evidence="9" id="KW-1185">Reference proteome</keyword>
<dbReference type="EMBL" id="CP011126">
    <property type="protein sequence ID" value="AKQ33253.1"/>
    <property type="molecule type" value="Genomic_DNA"/>
</dbReference>